<feature type="transmembrane region" description="Helical" evidence="1">
    <location>
        <begin position="66"/>
        <end position="87"/>
    </location>
</feature>
<dbReference type="EMBL" id="LAPZ01000007">
    <property type="protein sequence ID" value="OSY87701.1"/>
    <property type="molecule type" value="Genomic_DNA"/>
</dbReference>
<comment type="caution">
    <text evidence="2">The sequence shown here is derived from an EMBL/GenBank/DDBJ whole genome shotgun (WGS) entry which is preliminary data.</text>
</comment>
<keyword evidence="1" id="KW-0812">Transmembrane</keyword>
<evidence type="ECO:0000313" key="3">
    <source>
        <dbReference type="Proteomes" id="UP000194221"/>
    </source>
</evidence>
<dbReference type="OrthoDB" id="6400719at2"/>
<feature type="transmembrane region" description="Helical" evidence="1">
    <location>
        <begin position="41"/>
        <end position="60"/>
    </location>
</feature>
<dbReference type="STRING" id="1635173.WH52_09735"/>
<keyword evidence="1" id="KW-0472">Membrane</keyword>
<keyword evidence="1" id="KW-1133">Transmembrane helix</keyword>
<dbReference type="InParanoid" id="A0A1Y2PCF9"/>
<protein>
    <recommendedName>
        <fullName evidence="4">Import component protein</fullName>
    </recommendedName>
</protein>
<proteinExistence type="predicted"/>
<evidence type="ECO:0008006" key="4">
    <source>
        <dbReference type="Google" id="ProtNLM"/>
    </source>
</evidence>
<evidence type="ECO:0000313" key="2">
    <source>
        <dbReference type="EMBL" id="OSY87701.1"/>
    </source>
</evidence>
<dbReference type="AlphaFoldDB" id="A0A1Y2PCF9"/>
<accession>A0A1Y2PCF9</accession>
<dbReference type="Proteomes" id="UP000194221">
    <property type="component" value="Unassembled WGS sequence"/>
</dbReference>
<keyword evidence="3" id="KW-1185">Reference proteome</keyword>
<dbReference type="RefSeq" id="WP_086030763.1">
    <property type="nucleotide sequence ID" value="NZ_LAPZ01000007.1"/>
</dbReference>
<reference evidence="2 3" key="1">
    <citation type="submission" date="2015-03" db="EMBL/GenBank/DDBJ databases">
        <title>Genome sequence of Tenacibaculum sp. S2-2, isolated from intestinal microbiota of sea cucumber, Apostichopus japonicas.</title>
        <authorList>
            <person name="Shao Z."/>
            <person name="Wang L."/>
            <person name="Li X."/>
        </authorList>
    </citation>
    <scope>NUCLEOTIDE SEQUENCE [LARGE SCALE GENOMIC DNA]</scope>
    <source>
        <strain evidence="2 3">S2-2</strain>
    </source>
</reference>
<name>A0A1Y2PCF9_9FLAO</name>
<sequence>MSNQTVNDGKTSAIISHFWILGTIIAFFLNLNSKNSFASFYIRQMIGLHLLSFLNGWLVYKYIGGFIGWGIGVVLFIFWIISILGAFGGEKKLLPVFGEHFQNWFKSL</sequence>
<evidence type="ECO:0000256" key="1">
    <source>
        <dbReference type="SAM" id="Phobius"/>
    </source>
</evidence>
<feature type="transmembrane region" description="Helical" evidence="1">
    <location>
        <begin position="12"/>
        <end position="29"/>
    </location>
</feature>
<gene>
    <name evidence="2" type="ORF">WH52_09735</name>
</gene>
<organism evidence="2 3">
    <name type="scientific">Tenacibaculum holothuriorum</name>
    <dbReference type="NCBI Taxonomy" id="1635173"/>
    <lineage>
        <taxon>Bacteria</taxon>
        <taxon>Pseudomonadati</taxon>
        <taxon>Bacteroidota</taxon>
        <taxon>Flavobacteriia</taxon>
        <taxon>Flavobacteriales</taxon>
        <taxon>Flavobacteriaceae</taxon>
        <taxon>Tenacibaculum</taxon>
    </lineage>
</organism>